<dbReference type="InterPro" id="IPR006119">
    <property type="entry name" value="Resolv_N"/>
</dbReference>
<gene>
    <name evidence="4" type="ORF">FHS12_001499</name>
</gene>
<evidence type="ECO:0000259" key="3">
    <source>
        <dbReference type="PROSITE" id="PS51736"/>
    </source>
</evidence>
<evidence type="ECO:0000256" key="2">
    <source>
        <dbReference type="ARBA" id="ARBA00023172"/>
    </source>
</evidence>
<dbReference type="GO" id="GO:0000150">
    <property type="term" value="F:DNA strand exchange activity"/>
    <property type="evidence" value="ECO:0007669"/>
    <property type="project" value="InterPro"/>
</dbReference>
<dbReference type="PANTHER" id="PTHR30461:SF2">
    <property type="entry name" value="SERINE RECOMBINASE PINE-RELATED"/>
    <property type="match status" value="1"/>
</dbReference>
<evidence type="ECO:0000256" key="1">
    <source>
        <dbReference type="ARBA" id="ARBA00023125"/>
    </source>
</evidence>
<dbReference type="InterPro" id="IPR038109">
    <property type="entry name" value="DNA_bind_recomb_sf"/>
</dbReference>
<dbReference type="SUPFAM" id="SSF53041">
    <property type="entry name" value="Resolvase-like"/>
    <property type="match status" value="1"/>
</dbReference>
<dbReference type="EMBL" id="JACHXG010000003">
    <property type="protein sequence ID" value="MBB3088558.1"/>
    <property type="molecule type" value="Genomic_DNA"/>
</dbReference>
<sequence length="528" mass="58815">MLHEVWGGRMTDRAYVRISLDTEASASITKQRDRLTKKVLGDDGDPDKIAWYEDRSVSGSKVAFRDRPEGGRLFRELKQGDRVLVTKIDRAARNVEDLLGLVRFVEETGATITFADDDIDTKSNSGKLILTVLAAIAEFEARLIGERRRQSLEVMKKEGRHAVGSAPYGFVAIKNPNGRGLVIRPDHEVRIPFRLSPAEALRDAVMAVINGKTYEEAKAALPVSMSGFKHLLHNPRLAGMTPDHDYEIYTTSTGREAYRLSRASEGVLMVDGTPLIDPDMALLTMAEWMALREMLESRKLKAWEVAKGYGSGMTCGVCGERLYRHHTDKRPSKTALACIRKKHAKGDPGVSIAEHRVNPYIEETFLRLYGQREHVEHQTIEESAVRLEAISRAKVALIEAQKALTAAVDDAEEDEAYQAVRAAKRAVREAEAMPTERVTKLVPTGETWGDLWESSDDLERCELLRLAGTWAVVPGRGLALDKKIVHTQKPFGIAVDGERVVMPADLLETITADPEIREDLASLWESIK</sequence>
<feature type="domain" description="Resolvase/invertase-type recombinase catalytic" evidence="3">
    <location>
        <begin position="11"/>
        <end position="159"/>
    </location>
</feature>
<dbReference type="Gene3D" id="3.40.50.1390">
    <property type="entry name" value="Resolvase, N-terminal catalytic domain"/>
    <property type="match status" value="1"/>
</dbReference>
<keyword evidence="1" id="KW-0238">DNA-binding</keyword>
<dbReference type="SMART" id="SM00857">
    <property type="entry name" value="Resolvase"/>
    <property type="match status" value="1"/>
</dbReference>
<dbReference type="Proteomes" id="UP000577707">
    <property type="component" value="Unassembled WGS sequence"/>
</dbReference>
<dbReference type="CDD" id="cd03768">
    <property type="entry name" value="SR_ResInv"/>
    <property type="match status" value="1"/>
</dbReference>
<keyword evidence="2" id="KW-0233">DNA recombination</keyword>
<comment type="caution">
    <text evidence="4">The sequence shown here is derived from an EMBL/GenBank/DDBJ whole genome shotgun (WGS) entry which is preliminary data.</text>
</comment>
<dbReference type="Pfam" id="PF00239">
    <property type="entry name" value="Resolvase"/>
    <property type="match status" value="1"/>
</dbReference>
<dbReference type="AlphaFoldDB" id="A0A7W5A2L3"/>
<dbReference type="PROSITE" id="PS51736">
    <property type="entry name" value="RECOMBINASES_3"/>
    <property type="match status" value="1"/>
</dbReference>
<evidence type="ECO:0000313" key="5">
    <source>
        <dbReference type="Proteomes" id="UP000577707"/>
    </source>
</evidence>
<dbReference type="InterPro" id="IPR036162">
    <property type="entry name" value="Resolvase-like_N_sf"/>
</dbReference>
<name>A0A7W5A2L3_9ACTN</name>
<proteinExistence type="predicted"/>
<evidence type="ECO:0000313" key="4">
    <source>
        <dbReference type="EMBL" id="MBB3088558.1"/>
    </source>
</evidence>
<reference evidence="4 5" key="1">
    <citation type="submission" date="2020-08" db="EMBL/GenBank/DDBJ databases">
        <title>Genomic Encyclopedia of Type Strains, Phase III (KMG-III): the genomes of soil and plant-associated and newly described type strains.</title>
        <authorList>
            <person name="Whitman W."/>
        </authorList>
    </citation>
    <scope>NUCLEOTIDE SEQUENCE [LARGE SCALE GENOMIC DNA]</scope>
    <source>
        <strain evidence="4 5">CECT 3302</strain>
    </source>
</reference>
<dbReference type="PANTHER" id="PTHR30461">
    <property type="entry name" value="DNA-INVERTASE FROM LAMBDOID PROPHAGE"/>
    <property type="match status" value="1"/>
</dbReference>
<dbReference type="InterPro" id="IPR050639">
    <property type="entry name" value="SSR_resolvase"/>
</dbReference>
<dbReference type="Gene3D" id="3.90.1750.20">
    <property type="entry name" value="Putative Large Serine Recombinase, Chain B, Domain 2"/>
    <property type="match status" value="1"/>
</dbReference>
<dbReference type="RefSeq" id="WP_183543771.1">
    <property type="nucleotide sequence ID" value="NZ_BMQT01000003.1"/>
</dbReference>
<accession>A0A7W5A2L3</accession>
<keyword evidence="5" id="KW-1185">Reference proteome</keyword>
<dbReference type="GO" id="GO:0003677">
    <property type="term" value="F:DNA binding"/>
    <property type="evidence" value="ECO:0007669"/>
    <property type="project" value="UniProtKB-KW"/>
</dbReference>
<organism evidence="4 5">
    <name type="scientific">Nocardioides albus</name>
    <dbReference type="NCBI Taxonomy" id="1841"/>
    <lineage>
        <taxon>Bacteria</taxon>
        <taxon>Bacillati</taxon>
        <taxon>Actinomycetota</taxon>
        <taxon>Actinomycetes</taxon>
        <taxon>Propionibacteriales</taxon>
        <taxon>Nocardioidaceae</taxon>
        <taxon>Nocardioides</taxon>
    </lineage>
</organism>
<protein>
    <submittedName>
        <fullName evidence="4">DNA invertase Pin-like site-specific DNA recombinase</fullName>
    </submittedName>
</protein>